<dbReference type="Proteomes" id="UP000481043">
    <property type="component" value="Unassembled WGS sequence"/>
</dbReference>
<proteinExistence type="predicted"/>
<organism evidence="9 10">
    <name type="scientific">Bacillus mesophilus</name>
    <dbReference type="NCBI Taxonomy" id="1808955"/>
    <lineage>
        <taxon>Bacteria</taxon>
        <taxon>Bacillati</taxon>
        <taxon>Bacillota</taxon>
        <taxon>Bacilli</taxon>
        <taxon>Bacillales</taxon>
        <taxon>Bacillaceae</taxon>
        <taxon>Bacillus</taxon>
    </lineage>
</organism>
<keyword evidence="2" id="KW-0813">Transport</keyword>
<evidence type="ECO:0000313" key="10">
    <source>
        <dbReference type="Proteomes" id="UP000481043"/>
    </source>
</evidence>
<dbReference type="RefSeq" id="WP_163177520.1">
    <property type="nucleotide sequence ID" value="NZ_JAAIWM010000001.1"/>
</dbReference>
<dbReference type="GO" id="GO:0005886">
    <property type="term" value="C:plasma membrane"/>
    <property type="evidence" value="ECO:0007669"/>
    <property type="project" value="UniProtKB-SubCell"/>
</dbReference>
<evidence type="ECO:0000256" key="7">
    <source>
        <dbReference type="SAM" id="Phobius"/>
    </source>
</evidence>
<keyword evidence="10" id="KW-1185">Reference proteome</keyword>
<feature type="domain" description="Major facilitator superfamily (MFS) profile" evidence="8">
    <location>
        <begin position="11"/>
        <end position="392"/>
    </location>
</feature>
<evidence type="ECO:0000256" key="6">
    <source>
        <dbReference type="ARBA" id="ARBA00023136"/>
    </source>
</evidence>
<comment type="caution">
    <text evidence="9">The sequence shown here is derived from an EMBL/GenBank/DDBJ whole genome shotgun (WGS) entry which is preliminary data.</text>
</comment>
<dbReference type="AlphaFoldDB" id="A0A6M0Q3D0"/>
<dbReference type="GO" id="GO:0022857">
    <property type="term" value="F:transmembrane transporter activity"/>
    <property type="evidence" value="ECO:0007669"/>
    <property type="project" value="InterPro"/>
</dbReference>
<feature type="transmembrane region" description="Helical" evidence="7">
    <location>
        <begin position="366"/>
        <end position="386"/>
    </location>
</feature>
<gene>
    <name evidence="9" type="ORF">G4D63_02915</name>
</gene>
<dbReference type="SUPFAM" id="SSF103473">
    <property type="entry name" value="MFS general substrate transporter"/>
    <property type="match status" value="1"/>
</dbReference>
<keyword evidence="5 7" id="KW-1133">Transmembrane helix</keyword>
<evidence type="ECO:0000256" key="1">
    <source>
        <dbReference type="ARBA" id="ARBA00004651"/>
    </source>
</evidence>
<dbReference type="PANTHER" id="PTHR43414:SF1">
    <property type="entry name" value="PEPTIDE PERMEASE"/>
    <property type="match status" value="1"/>
</dbReference>
<dbReference type="InterPro" id="IPR005829">
    <property type="entry name" value="Sugar_transporter_CS"/>
</dbReference>
<evidence type="ECO:0000256" key="2">
    <source>
        <dbReference type="ARBA" id="ARBA00022448"/>
    </source>
</evidence>
<dbReference type="PROSITE" id="PS50850">
    <property type="entry name" value="MFS"/>
    <property type="match status" value="1"/>
</dbReference>
<dbReference type="CDD" id="cd17329">
    <property type="entry name" value="MFS_MdtH_MDR_like"/>
    <property type="match status" value="1"/>
</dbReference>
<keyword evidence="3" id="KW-1003">Cell membrane</keyword>
<dbReference type="InterPro" id="IPR020846">
    <property type="entry name" value="MFS_dom"/>
</dbReference>
<evidence type="ECO:0000256" key="5">
    <source>
        <dbReference type="ARBA" id="ARBA00022989"/>
    </source>
</evidence>
<reference evidence="9 10" key="1">
    <citation type="submission" date="2020-02" db="EMBL/GenBank/DDBJ databases">
        <title>Bacillus aquiflavi sp. nov., isolated from yellow water of strong flavor Chinese baijiu in Yibin region of China.</title>
        <authorList>
            <person name="Xie J."/>
        </authorList>
    </citation>
    <scope>NUCLEOTIDE SEQUENCE [LARGE SCALE GENOMIC DNA]</scope>
    <source>
        <strain evidence="9 10">SA4</strain>
    </source>
</reference>
<dbReference type="Gene3D" id="1.20.1250.20">
    <property type="entry name" value="MFS general substrate transporter like domains"/>
    <property type="match status" value="1"/>
</dbReference>
<evidence type="ECO:0000256" key="4">
    <source>
        <dbReference type="ARBA" id="ARBA00022692"/>
    </source>
</evidence>
<feature type="transmembrane region" description="Helical" evidence="7">
    <location>
        <begin position="305"/>
        <end position="327"/>
    </location>
</feature>
<name>A0A6M0Q3D0_9BACI</name>
<sequence length="408" mass="45006">MLKLLKDLHPLIFTLLIGALFSRIANSMSLPFLAIYLSKRTDLSPLMIGIVIGAAPLASTVTGILGGYLSDKFGRKLVMLLSIYLWGGVFVGYAIAKDPVVFLLLSILNGICKAFFEPVSQALMGDLTDSEKRPKVFSLRYAVINMGVAIGPLLGVFIGLSSSGIGFIITGMFYLIYSLILHFQFNKYRVLLPVKKVETVHSIKQSFLLMKEDKVLMYFILGACITQIAFAQFAPLSHHMSTTFEKGVVYFGWMMTTNALVVVVAQIPLSSMFERFSTITGVYVGNALYGLGGLGFAFSDSLLEMILSMVIFTLGEVLCFPSGTILIDKLAPSHLRGSYYGAMNFTELGRFIGPTIGMFFYSTWGISWLFSFIFIILILSNLIYFLGNKIWRKPSRPVSIANKGISVS</sequence>
<evidence type="ECO:0000259" key="8">
    <source>
        <dbReference type="PROSITE" id="PS50850"/>
    </source>
</evidence>
<keyword evidence="4 7" id="KW-0812">Transmembrane</keyword>
<evidence type="ECO:0000313" key="9">
    <source>
        <dbReference type="EMBL" id="NEY70684.1"/>
    </source>
</evidence>
<dbReference type="Pfam" id="PF07690">
    <property type="entry name" value="MFS_1"/>
    <property type="match status" value="1"/>
</dbReference>
<feature type="transmembrane region" description="Helical" evidence="7">
    <location>
        <begin position="248"/>
        <end position="269"/>
    </location>
</feature>
<evidence type="ECO:0000256" key="3">
    <source>
        <dbReference type="ARBA" id="ARBA00022475"/>
    </source>
</evidence>
<feature type="transmembrane region" description="Helical" evidence="7">
    <location>
        <begin position="281"/>
        <end position="299"/>
    </location>
</feature>
<feature type="transmembrane region" description="Helical" evidence="7">
    <location>
        <begin position="137"/>
        <end position="158"/>
    </location>
</feature>
<dbReference type="PROSITE" id="PS00216">
    <property type="entry name" value="SUGAR_TRANSPORT_1"/>
    <property type="match status" value="1"/>
</dbReference>
<feature type="transmembrane region" description="Helical" evidence="7">
    <location>
        <begin position="77"/>
        <end position="94"/>
    </location>
</feature>
<feature type="transmembrane region" description="Helical" evidence="7">
    <location>
        <begin position="43"/>
        <end position="65"/>
    </location>
</feature>
<accession>A0A6M0Q3D0</accession>
<dbReference type="PANTHER" id="PTHR43414">
    <property type="entry name" value="MULTIDRUG RESISTANCE PROTEIN MDTG"/>
    <property type="match status" value="1"/>
</dbReference>
<dbReference type="InterPro" id="IPR011701">
    <property type="entry name" value="MFS"/>
</dbReference>
<dbReference type="InterPro" id="IPR036259">
    <property type="entry name" value="MFS_trans_sf"/>
</dbReference>
<feature type="transmembrane region" description="Helical" evidence="7">
    <location>
        <begin position="164"/>
        <end position="185"/>
    </location>
</feature>
<protein>
    <submittedName>
        <fullName evidence="9">MFS transporter</fullName>
    </submittedName>
</protein>
<feature type="transmembrane region" description="Helical" evidence="7">
    <location>
        <begin position="215"/>
        <end position="236"/>
    </location>
</feature>
<keyword evidence="6 7" id="KW-0472">Membrane</keyword>
<comment type="subcellular location">
    <subcellularLocation>
        <location evidence="1">Cell membrane</location>
        <topology evidence="1">Multi-pass membrane protein</topology>
    </subcellularLocation>
</comment>
<dbReference type="EMBL" id="JAAIWM010000001">
    <property type="protein sequence ID" value="NEY70684.1"/>
    <property type="molecule type" value="Genomic_DNA"/>
</dbReference>